<evidence type="ECO:0000313" key="3">
    <source>
        <dbReference type="Proteomes" id="UP000007304"/>
    </source>
</evidence>
<dbReference type="VEuPathDB" id="FungiDB:HMPREF1120_08699"/>
<dbReference type="eggNOG" id="KOG0194">
    <property type="taxonomic scope" value="Eukaryota"/>
</dbReference>
<name>H6C9N8_EXODN</name>
<evidence type="ECO:0000259" key="1">
    <source>
        <dbReference type="PROSITE" id="PS50011"/>
    </source>
</evidence>
<sequence length="268" mass="29791">MSESTSTFGSGLHDTSLPNNAISLNSGIVVYGIIIKRPYRHSDSPADQDEYNDRLDLLEHEKQIYRRLQGCEGIVPFLDLSGPAILLPLLPEGTLDRYLKRNNVPRTRADQLKWVKQMAGTLARMHDRRVLFVDVASRNMLIHPDGSIVFCDFGASSIFPLETDIWSVQECGFSFATDICELGAVIYEVVHNGARQIADFDGIADECGGWPSRDKLPAIITDDVFLGSVIEACWTKGRFRTTHELCQMLEEEDFHTNEAGVGGDLVSG</sequence>
<dbReference type="AlphaFoldDB" id="H6C9N8"/>
<organism evidence="2 3">
    <name type="scientific">Exophiala dermatitidis (strain ATCC 34100 / CBS 525.76 / NIH/UT8656)</name>
    <name type="common">Black yeast</name>
    <name type="synonym">Wangiella dermatitidis</name>
    <dbReference type="NCBI Taxonomy" id="858893"/>
    <lineage>
        <taxon>Eukaryota</taxon>
        <taxon>Fungi</taxon>
        <taxon>Dikarya</taxon>
        <taxon>Ascomycota</taxon>
        <taxon>Pezizomycotina</taxon>
        <taxon>Eurotiomycetes</taxon>
        <taxon>Chaetothyriomycetidae</taxon>
        <taxon>Chaetothyriales</taxon>
        <taxon>Herpotrichiellaceae</taxon>
        <taxon>Exophiala</taxon>
    </lineage>
</organism>
<protein>
    <recommendedName>
        <fullName evidence="1">Protein kinase domain-containing protein</fullName>
    </recommendedName>
</protein>
<reference evidence="2" key="1">
    <citation type="submission" date="2011-07" db="EMBL/GenBank/DDBJ databases">
        <title>The Genome Sequence of Exophiala (Wangiella) dermatitidis NIH/UT8656.</title>
        <authorList>
            <consortium name="The Broad Institute Genome Sequencing Platform"/>
            <person name="Cuomo C."/>
            <person name="Wang Z."/>
            <person name="Hunicke-Smith S."/>
            <person name="Szanislo P.J."/>
            <person name="Earl A."/>
            <person name="Young S.K."/>
            <person name="Zeng Q."/>
            <person name="Gargeya S."/>
            <person name="Fitzgerald M."/>
            <person name="Haas B."/>
            <person name="Abouelleil A."/>
            <person name="Alvarado L."/>
            <person name="Arachchi H.M."/>
            <person name="Berlin A."/>
            <person name="Brown A."/>
            <person name="Chapman S.B."/>
            <person name="Chen Z."/>
            <person name="Dunbar C."/>
            <person name="Freedman E."/>
            <person name="Gearin G."/>
            <person name="Gellesch M."/>
            <person name="Goldberg J."/>
            <person name="Griggs A."/>
            <person name="Gujja S."/>
            <person name="Heiman D."/>
            <person name="Howarth C."/>
            <person name="Larson L."/>
            <person name="Lui A."/>
            <person name="MacDonald P.J.P."/>
            <person name="Montmayeur A."/>
            <person name="Murphy C."/>
            <person name="Neiman D."/>
            <person name="Pearson M."/>
            <person name="Priest M."/>
            <person name="Roberts A."/>
            <person name="Saif S."/>
            <person name="Shea T."/>
            <person name="Shenoy N."/>
            <person name="Sisk P."/>
            <person name="Stolte C."/>
            <person name="Sykes S."/>
            <person name="Wortman J."/>
            <person name="Nusbaum C."/>
            <person name="Birren B."/>
        </authorList>
    </citation>
    <scope>NUCLEOTIDE SEQUENCE</scope>
    <source>
        <strain evidence="2">NIH/UT8656</strain>
    </source>
</reference>
<gene>
    <name evidence="2" type="ORF">HMPREF1120_08699</name>
</gene>
<dbReference type="GeneID" id="20313338"/>
<dbReference type="InterPro" id="IPR011009">
    <property type="entry name" value="Kinase-like_dom_sf"/>
</dbReference>
<dbReference type="GO" id="GO:0004672">
    <property type="term" value="F:protein kinase activity"/>
    <property type="evidence" value="ECO:0007669"/>
    <property type="project" value="InterPro"/>
</dbReference>
<dbReference type="Proteomes" id="UP000007304">
    <property type="component" value="Unassembled WGS sequence"/>
</dbReference>
<dbReference type="GO" id="GO:0005524">
    <property type="term" value="F:ATP binding"/>
    <property type="evidence" value="ECO:0007669"/>
    <property type="project" value="InterPro"/>
</dbReference>
<dbReference type="HOGENOM" id="CLU_000288_31_7_1"/>
<dbReference type="SUPFAM" id="SSF56112">
    <property type="entry name" value="Protein kinase-like (PK-like)"/>
    <property type="match status" value="1"/>
</dbReference>
<keyword evidence="3" id="KW-1185">Reference proteome</keyword>
<feature type="domain" description="Protein kinase" evidence="1">
    <location>
        <begin position="2"/>
        <end position="268"/>
    </location>
</feature>
<dbReference type="InParanoid" id="H6C9N8"/>
<dbReference type="OrthoDB" id="4115689at2759"/>
<dbReference type="PROSITE" id="PS50011">
    <property type="entry name" value="PROTEIN_KINASE_DOM"/>
    <property type="match status" value="1"/>
</dbReference>
<dbReference type="Pfam" id="PF07714">
    <property type="entry name" value="PK_Tyr_Ser-Thr"/>
    <property type="match status" value="1"/>
</dbReference>
<dbReference type="InterPro" id="IPR000719">
    <property type="entry name" value="Prot_kinase_dom"/>
</dbReference>
<evidence type="ECO:0000313" key="2">
    <source>
        <dbReference type="EMBL" id="EHY60754.1"/>
    </source>
</evidence>
<dbReference type="RefSeq" id="XP_009161215.1">
    <property type="nucleotide sequence ID" value="XM_009162967.1"/>
</dbReference>
<proteinExistence type="predicted"/>
<accession>H6C9N8</accession>
<dbReference type="STRING" id="858893.H6C9N8"/>
<dbReference type="InterPro" id="IPR001245">
    <property type="entry name" value="Ser-Thr/Tyr_kinase_cat_dom"/>
</dbReference>
<dbReference type="OMA" id="IEMRYMS"/>
<dbReference type="Gene3D" id="1.10.510.10">
    <property type="entry name" value="Transferase(Phosphotransferase) domain 1"/>
    <property type="match status" value="1"/>
</dbReference>
<dbReference type="EMBL" id="JH226136">
    <property type="protein sequence ID" value="EHY60754.1"/>
    <property type="molecule type" value="Genomic_DNA"/>
</dbReference>